<dbReference type="GO" id="GO:0036377">
    <property type="term" value="P:arbuscular mycorrhizal association"/>
    <property type="evidence" value="ECO:0007669"/>
    <property type="project" value="InterPro"/>
</dbReference>
<protein>
    <recommendedName>
        <fullName evidence="4">Protein CYCLOPS</fullName>
    </recommendedName>
</protein>
<organism evidence="2 3">
    <name type="scientific">Lolium multiflorum</name>
    <name type="common">Italian ryegrass</name>
    <name type="synonym">Lolium perenne subsp. multiflorum</name>
    <dbReference type="NCBI Taxonomy" id="4521"/>
    <lineage>
        <taxon>Eukaryota</taxon>
        <taxon>Viridiplantae</taxon>
        <taxon>Streptophyta</taxon>
        <taxon>Embryophyta</taxon>
        <taxon>Tracheophyta</taxon>
        <taxon>Spermatophyta</taxon>
        <taxon>Magnoliopsida</taxon>
        <taxon>Liliopsida</taxon>
        <taxon>Poales</taxon>
        <taxon>Poaceae</taxon>
        <taxon>BOP clade</taxon>
        <taxon>Pooideae</taxon>
        <taxon>Poodae</taxon>
        <taxon>Poeae</taxon>
        <taxon>Poeae Chloroplast Group 2 (Poeae type)</taxon>
        <taxon>Loliodinae</taxon>
        <taxon>Loliinae</taxon>
        <taxon>Lolium</taxon>
    </lineage>
</organism>
<dbReference type="Proteomes" id="UP001231189">
    <property type="component" value="Unassembled WGS sequence"/>
</dbReference>
<feature type="region of interest" description="Disordered" evidence="1">
    <location>
        <begin position="482"/>
        <end position="506"/>
    </location>
</feature>
<dbReference type="PANTHER" id="PTHR36890">
    <property type="entry name" value="PROTEIN CYCLOPS"/>
    <property type="match status" value="1"/>
</dbReference>
<gene>
    <name evidence="2" type="ORF">QYE76_027583</name>
</gene>
<evidence type="ECO:0000256" key="1">
    <source>
        <dbReference type="SAM" id="MobiDB-lite"/>
    </source>
</evidence>
<sequence>MEMEGRGLSELFRNTSEEIFLKAVMENSIGVAAPPSMEMMGFRNMSQSFREDSEELFNSWLMNGEIPGFGHLNNRPRQPSRLSSEAAALPTQQHEIARQNFLGDNLIPENSAVHPEYSINHNQQSLKNAAEKGMQASDLLLAKTWFHCTQPMTRSRSSELRRRYAAMQSNVPPITVGTTRAANQLRLDFTNTNATNGAPMGNTPIQTSTFVSPSCSSTSPLDSPHMVPQDTVTSVVSMLKDTLERKKHGSHANKDIPHCNSFGFYDNQQFQHNTFGGTDIFPLVATSHVQDSLVFPEVEGPTELNAGSFVTPANQIWISTTSREPSQSGSSTAMTAQSAGFEVCDELRPMGQALSACESTRRNAANGTADCRSTGKEYRGKVLQDNMKDDKKRVTLTRMGSISSEQAVDRGDPTKKRRVERTRKMAEAKERSSTPVIPSDMQAVLKRCENLEKEVRSLKLNLSFMNRKDSEQTKQIEDLQKQNEDMAEEKERLQEEIERLASDSAS</sequence>
<evidence type="ECO:0008006" key="4">
    <source>
        <dbReference type="Google" id="ProtNLM"/>
    </source>
</evidence>
<feature type="region of interest" description="Disordered" evidence="1">
    <location>
        <begin position="401"/>
        <end position="435"/>
    </location>
</feature>
<dbReference type="GO" id="GO:0005634">
    <property type="term" value="C:nucleus"/>
    <property type="evidence" value="ECO:0007669"/>
    <property type="project" value="InterPro"/>
</dbReference>
<dbReference type="GO" id="GO:0043565">
    <property type="term" value="F:sequence-specific DNA binding"/>
    <property type="evidence" value="ECO:0007669"/>
    <property type="project" value="InterPro"/>
</dbReference>
<accession>A0AAD8QKB7</accession>
<feature type="compositionally biased region" description="Basic and acidic residues" evidence="1">
    <location>
        <begin position="422"/>
        <end position="432"/>
    </location>
</feature>
<proteinExistence type="predicted"/>
<keyword evidence="3" id="KW-1185">Reference proteome</keyword>
<name>A0AAD8QKB7_LOLMU</name>
<evidence type="ECO:0000313" key="3">
    <source>
        <dbReference type="Proteomes" id="UP001231189"/>
    </source>
</evidence>
<dbReference type="EMBL" id="JAUUTY010000007">
    <property type="protein sequence ID" value="KAK1603910.1"/>
    <property type="molecule type" value="Genomic_DNA"/>
</dbReference>
<dbReference type="AlphaFoldDB" id="A0AAD8QKB7"/>
<comment type="caution">
    <text evidence="2">The sequence shown here is derived from an EMBL/GenBank/DDBJ whole genome shotgun (WGS) entry which is preliminary data.</text>
</comment>
<dbReference type="InterPro" id="IPR040036">
    <property type="entry name" value="CYCLOPS"/>
</dbReference>
<dbReference type="PANTHER" id="PTHR36890:SF1">
    <property type="entry name" value="PROTEIN CYCLOPS"/>
    <property type="match status" value="1"/>
</dbReference>
<evidence type="ECO:0000313" key="2">
    <source>
        <dbReference type="EMBL" id="KAK1603910.1"/>
    </source>
</evidence>
<reference evidence="2" key="1">
    <citation type="submission" date="2023-07" db="EMBL/GenBank/DDBJ databases">
        <title>A chromosome-level genome assembly of Lolium multiflorum.</title>
        <authorList>
            <person name="Chen Y."/>
            <person name="Copetti D."/>
            <person name="Kolliker R."/>
            <person name="Studer B."/>
        </authorList>
    </citation>
    <scope>NUCLEOTIDE SEQUENCE</scope>
    <source>
        <strain evidence="2">02402/16</strain>
        <tissue evidence="2">Leaf</tissue>
    </source>
</reference>